<accession>A0A2P5KDW7</accession>
<dbReference type="AlphaFoldDB" id="A0A2P5KDW7"/>
<evidence type="ECO:0000256" key="2">
    <source>
        <dbReference type="ARBA" id="ARBA00022478"/>
    </source>
</evidence>
<keyword evidence="5 9" id="KW-0805">Transcription regulation</keyword>
<sequence length="507" mass="55344">MKASLQLRLSQHLALTPQLQQSIRLLQLSTLELQQEVATAIAQNPLLENEDDWIASPLRVAADGSLLPSQSSALPTGMAEAPAPVLGSASGVNGERAESAEPAAVDEYNGMNSDSGTDTASWNLDDYVRPGGTSDDDDMPPLQLHESTVSLREHLGAQLRLTKASSRDRALVTFLIESLDDDGYLSASCDEILADLPAELEVDADELNAALALLHSFDPAGVGARSASECLKLQLLRLEPSATRTLALEIVSNYLELLAARDFTRLRKHLKASDDALRDAHALIRSLEPFPGAAYGKVEADYVAPDIIVKKTSQGWQAELNREVVPRLRVNHLYANILRSNRGDPGSGSLRQQLQEARWLIKNIQQRFDTILRVAQAIVERQRSFFVHGEIAMRPLVLREIADTLGLHESTVSRVTTGKYMLTPFGTLEFKYFFGSHVSTDTGGAASSTAIRALIKQLIGAEDPKSPLSDSRIAELLAEQGFVIARRTVAKYREALKIPAVSMRKSL</sequence>
<evidence type="ECO:0000256" key="9">
    <source>
        <dbReference type="PIRNR" id="PIRNR000774"/>
    </source>
</evidence>
<dbReference type="OrthoDB" id="9814402at2"/>
<evidence type="ECO:0000256" key="5">
    <source>
        <dbReference type="ARBA" id="ARBA00023015"/>
    </source>
</evidence>
<evidence type="ECO:0000313" key="14">
    <source>
        <dbReference type="Proteomes" id="UP000243096"/>
    </source>
</evidence>
<dbReference type="GO" id="GO:0016987">
    <property type="term" value="F:sigma factor activity"/>
    <property type="evidence" value="ECO:0007669"/>
    <property type="project" value="UniProtKB-KW"/>
</dbReference>
<dbReference type="Gene3D" id="1.10.10.1330">
    <property type="entry name" value="RNA polymerase sigma-54 factor, core-binding domain"/>
    <property type="match status" value="1"/>
</dbReference>
<dbReference type="PROSITE" id="PS50044">
    <property type="entry name" value="SIGMA54_3"/>
    <property type="match status" value="1"/>
</dbReference>
<protein>
    <recommendedName>
        <fullName evidence="9">RNA polymerase sigma-54 factor</fullName>
    </recommendedName>
</protein>
<keyword evidence="7 9" id="KW-0238">DNA-binding</keyword>
<evidence type="ECO:0000256" key="4">
    <source>
        <dbReference type="ARBA" id="ARBA00022695"/>
    </source>
</evidence>
<dbReference type="InterPro" id="IPR038709">
    <property type="entry name" value="RpoN_core-bd_sf"/>
</dbReference>
<keyword evidence="6 9" id="KW-0731">Sigma factor</keyword>
<feature type="compositionally biased region" description="Polar residues" evidence="10">
    <location>
        <begin position="110"/>
        <end position="122"/>
    </location>
</feature>
<evidence type="ECO:0000256" key="10">
    <source>
        <dbReference type="SAM" id="MobiDB-lite"/>
    </source>
</evidence>
<dbReference type="GO" id="GO:0016779">
    <property type="term" value="F:nucleotidyltransferase activity"/>
    <property type="evidence" value="ECO:0007669"/>
    <property type="project" value="UniProtKB-KW"/>
</dbReference>
<dbReference type="EMBL" id="PRDW01000002">
    <property type="protein sequence ID" value="PPB84903.1"/>
    <property type="molecule type" value="Genomic_DNA"/>
</dbReference>
<dbReference type="InterPro" id="IPR007634">
    <property type="entry name" value="RNA_pol_sigma_54_DNA-bd"/>
</dbReference>
<evidence type="ECO:0000313" key="13">
    <source>
        <dbReference type="EMBL" id="PPB84903.1"/>
    </source>
</evidence>
<dbReference type="RefSeq" id="WP_104076582.1">
    <property type="nucleotide sequence ID" value="NZ_CP062178.1"/>
</dbReference>
<dbReference type="PROSITE" id="PS00717">
    <property type="entry name" value="SIGMA54_1"/>
    <property type="match status" value="1"/>
</dbReference>
<dbReference type="Proteomes" id="UP000243096">
    <property type="component" value="Unassembled WGS sequence"/>
</dbReference>
<name>A0A2P5KDW7_9BURK</name>
<gene>
    <name evidence="13" type="ORF">B0O95_102305</name>
</gene>
<dbReference type="NCBIfam" id="NF004598">
    <property type="entry name" value="PRK05932.1-5"/>
    <property type="match status" value="1"/>
</dbReference>
<dbReference type="GO" id="GO:0000428">
    <property type="term" value="C:DNA-directed RNA polymerase complex"/>
    <property type="evidence" value="ECO:0007669"/>
    <property type="project" value="UniProtKB-KW"/>
</dbReference>
<dbReference type="InterPro" id="IPR007046">
    <property type="entry name" value="RNA_pol_sigma_54_core-bd"/>
</dbReference>
<dbReference type="PIRSF" id="PIRSF000774">
    <property type="entry name" value="RpoN"/>
    <property type="match status" value="1"/>
</dbReference>
<feature type="region of interest" description="Disordered" evidence="10">
    <location>
        <begin position="86"/>
        <end position="140"/>
    </location>
</feature>
<dbReference type="PANTHER" id="PTHR32248:SF4">
    <property type="entry name" value="RNA POLYMERASE SIGMA-54 FACTOR"/>
    <property type="match status" value="1"/>
</dbReference>
<keyword evidence="8 9" id="KW-0804">Transcription</keyword>
<dbReference type="NCBIfam" id="NF004595">
    <property type="entry name" value="PRK05932.1-2"/>
    <property type="match status" value="1"/>
</dbReference>
<proteinExistence type="inferred from homology"/>
<organism evidence="13 14">
    <name type="scientific">Mycetohabitans endofungorum</name>
    <dbReference type="NCBI Taxonomy" id="417203"/>
    <lineage>
        <taxon>Bacteria</taxon>
        <taxon>Pseudomonadati</taxon>
        <taxon>Pseudomonadota</taxon>
        <taxon>Betaproteobacteria</taxon>
        <taxon>Burkholderiales</taxon>
        <taxon>Burkholderiaceae</taxon>
        <taxon>Mycetohabitans</taxon>
    </lineage>
</organism>
<evidence type="ECO:0000256" key="8">
    <source>
        <dbReference type="ARBA" id="ARBA00023163"/>
    </source>
</evidence>
<dbReference type="PROSITE" id="PS00718">
    <property type="entry name" value="SIGMA54_2"/>
    <property type="match status" value="1"/>
</dbReference>
<feature type="domain" description="RNA polymerase sigma factor 54 core-binding" evidence="12">
    <location>
        <begin position="144"/>
        <end position="334"/>
    </location>
</feature>
<dbReference type="NCBIfam" id="NF009118">
    <property type="entry name" value="PRK12469.1"/>
    <property type="match status" value="1"/>
</dbReference>
<dbReference type="InterPro" id="IPR000394">
    <property type="entry name" value="RNA_pol_sigma_54"/>
</dbReference>
<keyword evidence="2 9" id="KW-0240">DNA-directed RNA polymerase</keyword>
<dbReference type="PANTHER" id="PTHR32248">
    <property type="entry name" value="RNA POLYMERASE SIGMA-54 FACTOR"/>
    <property type="match status" value="1"/>
</dbReference>
<dbReference type="GO" id="GO:0001216">
    <property type="term" value="F:DNA-binding transcription activator activity"/>
    <property type="evidence" value="ECO:0007669"/>
    <property type="project" value="InterPro"/>
</dbReference>
<keyword evidence="14" id="KW-1185">Reference proteome</keyword>
<evidence type="ECO:0000256" key="7">
    <source>
        <dbReference type="ARBA" id="ARBA00023125"/>
    </source>
</evidence>
<dbReference type="Pfam" id="PF04963">
    <property type="entry name" value="Sigma54_CBD"/>
    <property type="match status" value="1"/>
</dbReference>
<keyword evidence="4 9" id="KW-0548">Nucleotidyltransferase</keyword>
<reference evidence="13 14" key="1">
    <citation type="submission" date="2018-01" db="EMBL/GenBank/DDBJ databases">
        <title>Genomic Encyclopedia of Type Strains, Phase III (KMG-III): the genomes of soil and plant-associated and newly described type strains.</title>
        <authorList>
            <person name="Whitman W."/>
        </authorList>
    </citation>
    <scope>NUCLEOTIDE SEQUENCE [LARGE SCALE GENOMIC DNA]</scope>
    <source>
        <strain evidence="13 14">HKI456</strain>
    </source>
</reference>
<keyword evidence="3 9" id="KW-0808">Transferase</keyword>
<dbReference type="Pfam" id="PF00309">
    <property type="entry name" value="Sigma54_AID"/>
    <property type="match status" value="1"/>
</dbReference>
<comment type="caution">
    <text evidence="13">The sequence shown here is derived from an EMBL/GenBank/DDBJ whole genome shotgun (WGS) entry which is preliminary data.</text>
</comment>
<evidence type="ECO:0000259" key="11">
    <source>
        <dbReference type="Pfam" id="PF04552"/>
    </source>
</evidence>
<evidence type="ECO:0000256" key="6">
    <source>
        <dbReference type="ARBA" id="ARBA00023082"/>
    </source>
</evidence>
<evidence type="ECO:0000256" key="1">
    <source>
        <dbReference type="ARBA" id="ARBA00008798"/>
    </source>
</evidence>
<dbReference type="GO" id="GO:0003677">
    <property type="term" value="F:DNA binding"/>
    <property type="evidence" value="ECO:0007669"/>
    <property type="project" value="UniProtKB-KW"/>
</dbReference>
<dbReference type="NCBIfam" id="TIGR02395">
    <property type="entry name" value="rpoN_sigma"/>
    <property type="match status" value="1"/>
</dbReference>
<dbReference type="Pfam" id="PF04552">
    <property type="entry name" value="Sigma54_DBD"/>
    <property type="match status" value="1"/>
</dbReference>
<evidence type="ECO:0000259" key="12">
    <source>
        <dbReference type="Pfam" id="PF04963"/>
    </source>
</evidence>
<feature type="domain" description="RNA polymerase sigma factor 54 DNA-binding" evidence="11">
    <location>
        <begin position="350"/>
        <end position="505"/>
    </location>
</feature>
<dbReference type="PRINTS" id="PR00045">
    <property type="entry name" value="SIGMA54FCT"/>
</dbReference>
<comment type="function">
    <text evidence="9">Sigma factors are initiation factors that promote the attachment of RNA polymerase to specific initiation sites and are then released.</text>
</comment>
<evidence type="ECO:0000256" key="3">
    <source>
        <dbReference type="ARBA" id="ARBA00022679"/>
    </source>
</evidence>
<dbReference type="GO" id="GO:0006352">
    <property type="term" value="P:DNA-templated transcription initiation"/>
    <property type="evidence" value="ECO:0007669"/>
    <property type="project" value="InterPro"/>
</dbReference>
<comment type="similarity">
    <text evidence="1 9">Belongs to the sigma-54 factor family.</text>
</comment>
<dbReference type="Gene3D" id="1.10.10.60">
    <property type="entry name" value="Homeodomain-like"/>
    <property type="match status" value="1"/>
</dbReference>